<feature type="region of interest" description="Disordered" evidence="6">
    <location>
        <begin position="179"/>
        <end position="204"/>
    </location>
</feature>
<name>K2SEQ7_MACPH</name>
<dbReference type="GO" id="GO:0046872">
    <property type="term" value="F:metal ion binding"/>
    <property type="evidence" value="ECO:0007669"/>
    <property type="project" value="UniProtKB-KW"/>
</dbReference>
<feature type="binding site" evidence="5">
    <location>
        <position position="309"/>
    </location>
    <ligand>
        <name>Fe cation</name>
        <dbReference type="ChEBI" id="CHEBI:24875"/>
        <note>catalytic</note>
    </ligand>
</feature>
<evidence type="ECO:0000256" key="5">
    <source>
        <dbReference type="PIRSR" id="PIRSR604574-2"/>
    </source>
</evidence>
<evidence type="ECO:0000256" key="6">
    <source>
        <dbReference type="SAM" id="MobiDB-lite"/>
    </source>
</evidence>
<gene>
    <name evidence="8" type="ORF">MPH_01783</name>
</gene>
<dbReference type="InterPro" id="IPR027450">
    <property type="entry name" value="AlkB-like"/>
</dbReference>
<dbReference type="EMBL" id="AHHD01000073">
    <property type="protein sequence ID" value="EKG20919.1"/>
    <property type="molecule type" value="Genomic_DNA"/>
</dbReference>
<dbReference type="eggNOG" id="KOG2731">
    <property type="taxonomic scope" value="Eukaryota"/>
</dbReference>
<dbReference type="InParanoid" id="K2SEQ7"/>
<dbReference type="STRING" id="1126212.K2SEQ7"/>
<dbReference type="VEuPathDB" id="FungiDB:MPH_01783"/>
<dbReference type="GO" id="GO:0005737">
    <property type="term" value="C:cytoplasm"/>
    <property type="evidence" value="ECO:0007669"/>
    <property type="project" value="TreeGrafter"/>
</dbReference>
<feature type="binding site" evidence="5">
    <location>
        <position position="390"/>
    </location>
    <ligand>
        <name>Fe cation</name>
        <dbReference type="ChEBI" id="CHEBI:24875"/>
        <note>catalytic</note>
    </ligand>
</feature>
<feature type="compositionally biased region" description="Polar residues" evidence="6">
    <location>
        <begin position="192"/>
        <end position="201"/>
    </location>
</feature>
<reference evidence="8 9" key="1">
    <citation type="journal article" date="2012" name="BMC Genomics">
        <title>Tools to kill: Genome of one of the most destructive plant pathogenic fungi Macrophomina phaseolina.</title>
        <authorList>
            <person name="Islam M.S."/>
            <person name="Haque M.S."/>
            <person name="Islam M.M."/>
            <person name="Emdad E.M."/>
            <person name="Halim A."/>
            <person name="Hossen Q.M.M."/>
            <person name="Hossain M.Z."/>
            <person name="Ahmed B."/>
            <person name="Rahim S."/>
            <person name="Rahman M.S."/>
            <person name="Alam M.M."/>
            <person name="Hou S."/>
            <person name="Wan X."/>
            <person name="Saito J.A."/>
            <person name="Alam M."/>
        </authorList>
    </citation>
    <scope>NUCLEOTIDE SEQUENCE [LARGE SCALE GENOMIC DNA]</scope>
    <source>
        <strain evidence="8 9">MS6</strain>
    </source>
</reference>
<dbReference type="PANTHER" id="PTHR16557:SF3">
    <property type="entry name" value="ALPHA-KETOGLUTARATE-DEPENDENT DIOXYGENASE ALKB-LIKE DOMAIN-CONTAINING PROTEIN"/>
    <property type="match status" value="1"/>
</dbReference>
<dbReference type="OrthoDB" id="6614653at2759"/>
<keyword evidence="1 5" id="KW-0479">Metal-binding</keyword>
<evidence type="ECO:0000256" key="1">
    <source>
        <dbReference type="ARBA" id="ARBA00022723"/>
    </source>
</evidence>
<keyword evidence="3" id="KW-0560">Oxidoreductase</keyword>
<dbReference type="HOGENOM" id="CLU_029471_0_0_1"/>
<evidence type="ECO:0000313" key="9">
    <source>
        <dbReference type="Proteomes" id="UP000007129"/>
    </source>
</evidence>
<feature type="domain" description="Alpha-ketoglutarate-dependent dioxygenase AlkB-like" evidence="7">
    <location>
        <begin position="239"/>
        <end position="439"/>
    </location>
</feature>
<dbReference type="Proteomes" id="UP000007129">
    <property type="component" value="Unassembled WGS sequence"/>
</dbReference>
<feature type="binding site" evidence="5">
    <location>
        <position position="311"/>
    </location>
    <ligand>
        <name>Fe cation</name>
        <dbReference type="ChEBI" id="CHEBI:24875"/>
        <note>catalytic</note>
    </ligand>
</feature>
<dbReference type="Pfam" id="PF13532">
    <property type="entry name" value="2OG-FeII_Oxy_2"/>
    <property type="match status" value="1"/>
</dbReference>
<dbReference type="AlphaFoldDB" id="K2SEQ7"/>
<accession>K2SEQ7</accession>
<protein>
    <recommendedName>
        <fullName evidence="7">Alpha-ketoglutarate-dependent dioxygenase AlkB-like domain-containing protein</fullName>
    </recommendedName>
</protein>
<sequence length="443" mass="50394">MRPLFLRQTYFPRTCHLNKNTRVVRRGLVRRAMDLSSEATQASHHRDTFAQPPIHIQEAYLHYNKVKRAELDKDEDILYFNKELSEQQRKTWLPAGSISASVRERACYDYLKTALPHIDPTSVPWSEFEDAVIYEHKDMPGLQIVPGILPPETQMLFTSQLMHRDLADPRHKINLEADYHIPYPPPKRQDSPDSATACPSSRESHLATHDAVPRSFFSYPQSSPTQLLHPKDAASAPSRKPLNFAQFLASKLRWLTLGEQYDWPTRSYGITRTHFPHDLARLVTGLFPHIRPESGVVLIYSGKDYMPVHRDVSEQCERALASFSLGCDGIFVIAKDEGDGDVEAEAKGAGAEGEEPRRLGPRRRPDKTVAIRVRSGDCILLSGEARWAWHAMPRTIAGTCPEHLAKWPVGTPGATEEEKRAYEKWKGYMAAKRINISCRQVWD</sequence>
<feature type="region of interest" description="Disordered" evidence="6">
    <location>
        <begin position="342"/>
        <end position="364"/>
    </location>
</feature>
<dbReference type="Gene3D" id="2.60.120.590">
    <property type="entry name" value="Alpha-ketoglutarate-dependent dioxygenase AlkB-like"/>
    <property type="match status" value="1"/>
</dbReference>
<dbReference type="SUPFAM" id="SSF51197">
    <property type="entry name" value="Clavaminate synthase-like"/>
    <property type="match status" value="1"/>
</dbReference>
<evidence type="ECO:0000259" key="7">
    <source>
        <dbReference type="Pfam" id="PF13532"/>
    </source>
</evidence>
<keyword evidence="2" id="KW-0223">Dioxygenase</keyword>
<keyword evidence="4 5" id="KW-0408">Iron</keyword>
<evidence type="ECO:0000256" key="4">
    <source>
        <dbReference type="ARBA" id="ARBA00023004"/>
    </source>
</evidence>
<evidence type="ECO:0000256" key="2">
    <source>
        <dbReference type="ARBA" id="ARBA00022964"/>
    </source>
</evidence>
<comment type="cofactor">
    <cofactor evidence="5">
        <name>Fe(2+)</name>
        <dbReference type="ChEBI" id="CHEBI:29033"/>
    </cofactor>
    <text evidence="5">Binds 1 Fe(2+) ion per subunit.</text>
</comment>
<proteinExistence type="predicted"/>
<dbReference type="GO" id="GO:0051213">
    <property type="term" value="F:dioxygenase activity"/>
    <property type="evidence" value="ECO:0007669"/>
    <property type="project" value="UniProtKB-KW"/>
</dbReference>
<dbReference type="GO" id="GO:0005634">
    <property type="term" value="C:nucleus"/>
    <property type="evidence" value="ECO:0007669"/>
    <property type="project" value="TreeGrafter"/>
</dbReference>
<comment type="caution">
    <text evidence="8">The sequence shown here is derived from an EMBL/GenBank/DDBJ whole genome shotgun (WGS) entry which is preliminary data.</text>
</comment>
<organism evidence="8 9">
    <name type="scientific">Macrophomina phaseolina (strain MS6)</name>
    <name type="common">Charcoal rot fungus</name>
    <dbReference type="NCBI Taxonomy" id="1126212"/>
    <lineage>
        <taxon>Eukaryota</taxon>
        <taxon>Fungi</taxon>
        <taxon>Dikarya</taxon>
        <taxon>Ascomycota</taxon>
        <taxon>Pezizomycotina</taxon>
        <taxon>Dothideomycetes</taxon>
        <taxon>Dothideomycetes incertae sedis</taxon>
        <taxon>Botryosphaeriales</taxon>
        <taxon>Botryosphaeriaceae</taxon>
        <taxon>Macrophomina</taxon>
    </lineage>
</organism>
<evidence type="ECO:0000313" key="8">
    <source>
        <dbReference type="EMBL" id="EKG20919.1"/>
    </source>
</evidence>
<dbReference type="PANTHER" id="PTHR16557">
    <property type="entry name" value="ALKYLATED DNA REPAIR PROTEIN ALKB-RELATED"/>
    <property type="match status" value="1"/>
</dbReference>
<dbReference type="InterPro" id="IPR037151">
    <property type="entry name" value="AlkB-like_sf"/>
</dbReference>
<dbReference type="InterPro" id="IPR004574">
    <property type="entry name" value="Alkb"/>
</dbReference>
<evidence type="ECO:0000256" key="3">
    <source>
        <dbReference type="ARBA" id="ARBA00023002"/>
    </source>
</evidence>